<dbReference type="HOGENOM" id="CLU_1417439_0_0_1"/>
<dbReference type="PANTHER" id="PTHR31286">
    <property type="entry name" value="GLYCINE-RICH CELL WALL STRUCTURAL PROTEIN 1.8-LIKE"/>
    <property type="match status" value="1"/>
</dbReference>
<feature type="compositionally biased region" description="Acidic residues" evidence="1">
    <location>
        <begin position="73"/>
        <end position="87"/>
    </location>
</feature>
<reference evidence="2 3" key="1">
    <citation type="journal article" date="2013" name="Genome Biol.">
        <title>The genome sequence of the most widely cultivated cacao type and its use to identify candidate genes regulating pod color.</title>
        <authorList>
            <person name="Motamayor J.C."/>
            <person name="Mockaitis K."/>
            <person name="Schmutz J."/>
            <person name="Haiminen N."/>
            <person name="Iii D.L."/>
            <person name="Cornejo O."/>
            <person name="Findley S.D."/>
            <person name="Zheng P."/>
            <person name="Utro F."/>
            <person name="Royaert S."/>
            <person name="Saski C."/>
            <person name="Jenkins J."/>
            <person name="Podicheti R."/>
            <person name="Zhao M."/>
            <person name="Scheffler B.E."/>
            <person name="Stack J.C."/>
            <person name="Feltus F.A."/>
            <person name="Mustiga G.M."/>
            <person name="Amores F."/>
            <person name="Phillips W."/>
            <person name="Marelli J.P."/>
            <person name="May G.D."/>
            <person name="Shapiro H."/>
            <person name="Ma J."/>
            <person name="Bustamante C.D."/>
            <person name="Schnell R.J."/>
            <person name="Main D."/>
            <person name="Gilbert D."/>
            <person name="Parida L."/>
            <person name="Kuhn D.N."/>
        </authorList>
    </citation>
    <scope>NUCLEOTIDE SEQUENCE [LARGE SCALE GENOMIC DNA]</scope>
    <source>
        <strain evidence="3">cv. Matina 1-6</strain>
    </source>
</reference>
<dbReference type="EMBL" id="CM001881">
    <property type="protein sequence ID" value="EOY24336.1"/>
    <property type="molecule type" value="Genomic_DNA"/>
</dbReference>
<name>A0A061G434_THECC</name>
<evidence type="ECO:0000313" key="3">
    <source>
        <dbReference type="Proteomes" id="UP000026915"/>
    </source>
</evidence>
<dbReference type="Gramene" id="EOY24336">
    <property type="protein sequence ID" value="EOY24336"/>
    <property type="gene ID" value="TCM_015964"/>
</dbReference>
<accession>A0A061G434</accession>
<feature type="region of interest" description="Disordered" evidence="1">
    <location>
        <begin position="1"/>
        <end position="35"/>
    </location>
</feature>
<dbReference type="Proteomes" id="UP000026915">
    <property type="component" value="Chromosome 3"/>
</dbReference>
<gene>
    <name evidence="2" type="ORF">TCM_015964</name>
</gene>
<sequence length="192" mass="21557">MCSLQKTPKPTMLDDRSRKKVRFRNSSGDGFTQDDSVVVYNNPSFKATVLGSDSEEMLSGGDDDLVEGAKDESEFEMECDSAESDEEDFEYGSIEEMQDLIAVAAWVRFPGIPLHMYHKSILKRITSLIGRMLKIDHNTGAEKRGKFARVTVELDLSEPLTPKFFLNGKEQKIVYEGLPQVCFTCGVFGHTK</sequence>
<proteinExistence type="predicted"/>
<feature type="compositionally biased region" description="Acidic residues" evidence="1">
    <location>
        <begin position="53"/>
        <end position="66"/>
    </location>
</feature>
<dbReference type="eggNOG" id="KOG1075">
    <property type="taxonomic scope" value="Eukaryota"/>
</dbReference>
<dbReference type="InterPro" id="IPR040256">
    <property type="entry name" value="At4g02000-like"/>
</dbReference>
<feature type="region of interest" description="Disordered" evidence="1">
    <location>
        <begin position="51"/>
        <end position="87"/>
    </location>
</feature>
<keyword evidence="3" id="KW-1185">Reference proteome</keyword>
<organism evidence="2 3">
    <name type="scientific">Theobroma cacao</name>
    <name type="common">Cacao</name>
    <name type="synonym">Cocoa</name>
    <dbReference type="NCBI Taxonomy" id="3641"/>
    <lineage>
        <taxon>Eukaryota</taxon>
        <taxon>Viridiplantae</taxon>
        <taxon>Streptophyta</taxon>
        <taxon>Embryophyta</taxon>
        <taxon>Tracheophyta</taxon>
        <taxon>Spermatophyta</taxon>
        <taxon>Magnoliopsida</taxon>
        <taxon>eudicotyledons</taxon>
        <taxon>Gunneridae</taxon>
        <taxon>Pentapetalae</taxon>
        <taxon>rosids</taxon>
        <taxon>malvids</taxon>
        <taxon>Malvales</taxon>
        <taxon>Malvaceae</taxon>
        <taxon>Byttnerioideae</taxon>
        <taxon>Theobroma</taxon>
    </lineage>
</organism>
<protein>
    <submittedName>
        <fullName evidence="2">Uncharacterized protein</fullName>
    </submittedName>
</protein>
<dbReference type="InParanoid" id="A0A061G434"/>
<evidence type="ECO:0000313" key="2">
    <source>
        <dbReference type="EMBL" id="EOY24336.1"/>
    </source>
</evidence>
<evidence type="ECO:0000256" key="1">
    <source>
        <dbReference type="SAM" id="MobiDB-lite"/>
    </source>
</evidence>
<dbReference type="AlphaFoldDB" id="A0A061G434"/>
<feature type="compositionally biased region" description="Polar residues" evidence="1">
    <location>
        <begin position="24"/>
        <end position="35"/>
    </location>
</feature>
<dbReference type="PANTHER" id="PTHR31286:SF99">
    <property type="entry name" value="DUF4283 DOMAIN-CONTAINING PROTEIN"/>
    <property type="match status" value="1"/>
</dbReference>